<dbReference type="Gene3D" id="3.30.420.40">
    <property type="match status" value="2"/>
</dbReference>
<proteinExistence type="inferred from homology"/>
<dbReference type="PIRSF" id="PIRSF036458">
    <property type="entry name" value="Butyrate_kin"/>
    <property type="match status" value="1"/>
</dbReference>
<dbReference type="EC" id="2.7.2.7" evidence="9"/>
<reference evidence="12" key="1">
    <citation type="submission" date="2017-04" db="EMBL/GenBank/DDBJ databases">
        <authorList>
            <person name="Varghese N."/>
            <person name="Submissions S."/>
        </authorList>
    </citation>
    <scope>NUCLEOTIDE SEQUENCE [LARGE SCALE GENOMIC DNA]</scope>
    <source>
        <strain evidence="12">K3S</strain>
    </source>
</reference>
<evidence type="ECO:0000256" key="9">
    <source>
        <dbReference type="HAMAP-Rule" id="MF_00542"/>
    </source>
</evidence>
<dbReference type="PROSITE" id="PS01075">
    <property type="entry name" value="ACETATE_KINASE_1"/>
    <property type="match status" value="1"/>
</dbReference>
<keyword evidence="5 9" id="KW-0547">Nucleotide-binding</keyword>
<keyword evidence="6 9" id="KW-0418">Kinase</keyword>
<evidence type="ECO:0000256" key="7">
    <source>
        <dbReference type="ARBA" id="ARBA00022840"/>
    </source>
</evidence>
<dbReference type="GO" id="GO:0005737">
    <property type="term" value="C:cytoplasm"/>
    <property type="evidence" value="ECO:0007669"/>
    <property type="project" value="UniProtKB-SubCell"/>
</dbReference>
<dbReference type="PANTHER" id="PTHR21060">
    <property type="entry name" value="ACETATE KINASE"/>
    <property type="match status" value="1"/>
</dbReference>
<evidence type="ECO:0000256" key="8">
    <source>
        <dbReference type="ARBA" id="ARBA00048596"/>
    </source>
</evidence>
<dbReference type="AlphaFoldDB" id="A0A1X7E1U7"/>
<dbReference type="GO" id="GO:0005524">
    <property type="term" value="F:ATP binding"/>
    <property type="evidence" value="ECO:0007669"/>
    <property type="project" value="UniProtKB-KW"/>
</dbReference>
<evidence type="ECO:0000256" key="1">
    <source>
        <dbReference type="ARBA" id="ARBA00004496"/>
    </source>
</evidence>
<gene>
    <name evidence="9" type="primary">buk</name>
    <name evidence="11" type="ORF">SAMN06295933_2504</name>
</gene>
<dbReference type="NCBIfam" id="NF002834">
    <property type="entry name" value="PRK03011.1-5"/>
    <property type="match status" value="1"/>
</dbReference>
<evidence type="ECO:0000256" key="3">
    <source>
        <dbReference type="ARBA" id="ARBA00022490"/>
    </source>
</evidence>
<keyword evidence="4 9" id="KW-0808">Transferase</keyword>
<dbReference type="PANTHER" id="PTHR21060:SF3">
    <property type="entry name" value="BUTYRATE KINASE 2-RELATED"/>
    <property type="match status" value="1"/>
</dbReference>
<keyword evidence="3 9" id="KW-0963">Cytoplasm</keyword>
<evidence type="ECO:0000313" key="11">
    <source>
        <dbReference type="EMBL" id="SMF25760.1"/>
    </source>
</evidence>
<dbReference type="RefSeq" id="WP_085102708.1">
    <property type="nucleotide sequence ID" value="NZ_FWZU01000004.1"/>
</dbReference>
<comment type="subcellular location">
    <subcellularLocation>
        <location evidence="1 9">Cytoplasm</location>
    </subcellularLocation>
</comment>
<evidence type="ECO:0000256" key="4">
    <source>
        <dbReference type="ARBA" id="ARBA00022679"/>
    </source>
</evidence>
<dbReference type="InterPro" id="IPR023865">
    <property type="entry name" value="Aliphatic_acid_kinase_CS"/>
</dbReference>
<dbReference type="InterPro" id="IPR043129">
    <property type="entry name" value="ATPase_NBD"/>
</dbReference>
<dbReference type="InterPro" id="IPR000890">
    <property type="entry name" value="Aliphatic_acid_kin_short-chain"/>
</dbReference>
<dbReference type="PRINTS" id="PR00471">
    <property type="entry name" value="ACETATEKNASE"/>
</dbReference>
<evidence type="ECO:0000313" key="12">
    <source>
        <dbReference type="Proteomes" id="UP000192906"/>
    </source>
</evidence>
<dbReference type="HAMAP" id="MF_00542">
    <property type="entry name" value="Butyrate_kinase"/>
    <property type="match status" value="1"/>
</dbReference>
<dbReference type="STRING" id="1519643.SAMN06295933_2504"/>
<comment type="similarity">
    <text evidence="2 9 10">Belongs to the acetokinase family.</text>
</comment>
<organism evidence="11 12">
    <name type="scientific">Desulfovibrio gilichinskyi</name>
    <dbReference type="NCBI Taxonomy" id="1519643"/>
    <lineage>
        <taxon>Bacteria</taxon>
        <taxon>Pseudomonadati</taxon>
        <taxon>Thermodesulfobacteriota</taxon>
        <taxon>Desulfovibrionia</taxon>
        <taxon>Desulfovibrionales</taxon>
        <taxon>Desulfovibrionaceae</taxon>
        <taxon>Desulfovibrio</taxon>
    </lineage>
</organism>
<comment type="catalytic activity">
    <reaction evidence="8 9">
        <text>butanoate + ATP = butanoyl phosphate + ADP</text>
        <dbReference type="Rhea" id="RHEA:13585"/>
        <dbReference type="ChEBI" id="CHEBI:17968"/>
        <dbReference type="ChEBI" id="CHEBI:30616"/>
        <dbReference type="ChEBI" id="CHEBI:58079"/>
        <dbReference type="ChEBI" id="CHEBI:456216"/>
        <dbReference type="EC" id="2.7.2.7"/>
    </reaction>
</comment>
<dbReference type="CDD" id="cd24011">
    <property type="entry name" value="ASKHA_NBD_BK"/>
    <property type="match status" value="1"/>
</dbReference>
<evidence type="ECO:0000256" key="6">
    <source>
        <dbReference type="ARBA" id="ARBA00022777"/>
    </source>
</evidence>
<accession>A0A1X7E1U7</accession>
<evidence type="ECO:0000256" key="5">
    <source>
        <dbReference type="ARBA" id="ARBA00022741"/>
    </source>
</evidence>
<protein>
    <recommendedName>
        <fullName evidence="9">Probable butyrate kinase</fullName>
        <shortName evidence="9">BK</shortName>
        <ecNumber evidence="9">2.7.2.7</ecNumber>
    </recommendedName>
    <alternativeName>
        <fullName evidence="9">Branched-chain carboxylic acid kinase</fullName>
    </alternativeName>
</protein>
<evidence type="ECO:0000256" key="10">
    <source>
        <dbReference type="RuleBase" id="RU003835"/>
    </source>
</evidence>
<dbReference type="OrthoDB" id="9771859at2"/>
<keyword evidence="12" id="KW-1185">Reference proteome</keyword>
<evidence type="ECO:0000256" key="2">
    <source>
        <dbReference type="ARBA" id="ARBA00008748"/>
    </source>
</evidence>
<dbReference type="PROSITE" id="PS01076">
    <property type="entry name" value="ACETATE_KINASE_2"/>
    <property type="match status" value="1"/>
</dbReference>
<dbReference type="InterPro" id="IPR011245">
    <property type="entry name" value="Butyrate_kin"/>
</dbReference>
<name>A0A1X7E1U7_9BACT</name>
<keyword evidence="7 9" id="KW-0067">ATP-binding</keyword>
<dbReference type="NCBIfam" id="TIGR02707">
    <property type="entry name" value="butyr_kinase"/>
    <property type="match status" value="1"/>
</dbReference>
<dbReference type="Proteomes" id="UP000192906">
    <property type="component" value="Unassembled WGS sequence"/>
</dbReference>
<dbReference type="Pfam" id="PF00871">
    <property type="entry name" value="Acetate_kinase"/>
    <property type="match status" value="1"/>
</dbReference>
<sequence>MEYKILVINPGSTSTKVAIFCNSELYFDAEVQHPRETIDKYSTVIDQKGFRTAQIFSLIEDSLKEGPPDIVVGRGGLLRPIPGGAYLVNDEMITDLESAKYGSHPCNLGAIIARDLAAKWSVPAMIMDPVVTDEMDPVAKITGFPEITRRSVFHALSQRGVARTVAAKLGIEYEKGKFIVAHIGGGVSIGAHRYGLVVDVINALDGEGPFTPERSGSLPLLPVLDLLNSGKFSYEELRKKITSGSGVFGLLGTNDLREVKGRIDAGDKEAKLVFDGLTYNLSKYISSFVPALMKDDVNNPVNAIILTGGGARSQRLVSAVQGMTCSIAKVYAVTGLEEMEVMARGGLAVLRNDLNPIEYLAIPSSKVEK</sequence>
<dbReference type="GO" id="GO:0047761">
    <property type="term" value="F:butyrate kinase activity"/>
    <property type="evidence" value="ECO:0007669"/>
    <property type="project" value="UniProtKB-UniRule"/>
</dbReference>
<dbReference type="SUPFAM" id="SSF53067">
    <property type="entry name" value="Actin-like ATPase domain"/>
    <property type="match status" value="2"/>
</dbReference>
<dbReference type="GO" id="GO:0006083">
    <property type="term" value="P:acetate metabolic process"/>
    <property type="evidence" value="ECO:0007669"/>
    <property type="project" value="TreeGrafter"/>
</dbReference>
<dbReference type="GO" id="GO:0008776">
    <property type="term" value="F:acetate kinase activity"/>
    <property type="evidence" value="ECO:0007669"/>
    <property type="project" value="TreeGrafter"/>
</dbReference>
<dbReference type="EMBL" id="FWZU01000004">
    <property type="protein sequence ID" value="SMF25760.1"/>
    <property type="molecule type" value="Genomic_DNA"/>
</dbReference>